<protein>
    <submittedName>
        <fullName evidence="1">Uncharacterized protein m573R</fullName>
    </submittedName>
</protein>
<dbReference type="Proteomes" id="UP000246715">
    <property type="component" value="Segment"/>
</dbReference>
<evidence type="ECO:0000313" key="1">
    <source>
        <dbReference type="EMBL" id="ABT14127.1"/>
    </source>
</evidence>
<evidence type="ECO:0000313" key="2">
    <source>
        <dbReference type="Proteomes" id="UP000246715"/>
    </source>
</evidence>
<name>A7IUV3_PBCVM</name>
<organism evidence="1 2">
    <name type="scientific">Paramecium bursaria Chlorella virus MT325</name>
    <name type="common">PBCV-MT325</name>
    <dbReference type="NCBI Taxonomy" id="346932"/>
    <lineage>
        <taxon>Viruses</taxon>
        <taxon>Varidnaviria</taxon>
        <taxon>Bamfordvirae</taxon>
        <taxon>Nucleocytoviricota</taxon>
        <taxon>Megaviricetes</taxon>
        <taxon>Algavirales</taxon>
        <taxon>Phycodnaviridae</taxon>
        <taxon>Chlorovirus</taxon>
        <taxon>Chlorovirus conductrix</taxon>
        <taxon>Paramecium bursaria Chlorella virus A1</taxon>
    </lineage>
</organism>
<proteinExistence type="predicted"/>
<sequence>MGAQSTYHGSKTSCDRNIIFNYGLLGNHFPGRRRRPQSGQLVQVWLRVPTYQPGGAYGIGFLFRQDCNCRVVWSGA</sequence>
<reference evidence="1 2" key="1">
    <citation type="journal article" date="2007" name="Virology">
        <title>Sequence and annotation of the 314-kb MT325 and the 321-kb FR483 viruses that infect Chlorella Pbi.</title>
        <authorList>
            <person name="Fitzgerald L.A."/>
            <person name="Graves M.V."/>
            <person name="Li X."/>
            <person name="Feldblyum T."/>
            <person name="Hartigan J."/>
            <person name="Van Etten J.L."/>
        </authorList>
    </citation>
    <scope>NUCLEOTIDE SEQUENCE [LARGE SCALE GENOMIC DNA]</scope>
    <source>
        <strain evidence="1 2">MT325</strain>
    </source>
</reference>
<gene>
    <name evidence="1" type="primary">m573R</name>
    <name evidence="1" type="ORF">MT325_m573R</name>
</gene>
<organismHost>
    <name type="scientific">Paramecium bursaria</name>
    <dbReference type="NCBI Taxonomy" id="74790"/>
</organismHost>
<accession>A7IUV3</accession>
<dbReference type="EMBL" id="DQ491001">
    <property type="protein sequence ID" value="ABT14127.1"/>
    <property type="molecule type" value="Genomic_DNA"/>
</dbReference>